<evidence type="ECO:0000256" key="1">
    <source>
        <dbReference type="SAM" id="MobiDB-lite"/>
    </source>
</evidence>
<feature type="region of interest" description="Disordered" evidence="1">
    <location>
        <begin position="293"/>
        <end position="355"/>
    </location>
</feature>
<evidence type="ECO:0000313" key="3">
    <source>
        <dbReference type="Proteomes" id="UP000069902"/>
    </source>
</evidence>
<feature type="region of interest" description="Disordered" evidence="1">
    <location>
        <begin position="210"/>
        <end position="265"/>
    </location>
</feature>
<proteinExistence type="predicted"/>
<dbReference type="AlphaFoldDB" id="A0A0U5JFB7"/>
<dbReference type="RefSeq" id="WP_059061452.1">
    <property type="nucleotide sequence ID" value="NZ_LN879502.1"/>
</dbReference>
<dbReference type="KEGG" id="pnl:PNK_1689"/>
<dbReference type="Proteomes" id="UP000069902">
    <property type="component" value="Chromosome cPNK"/>
</dbReference>
<feature type="compositionally biased region" description="Basic and acidic residues" evidence="1">
    <location>
        <begin position="293"/>
        <end position="340"/>
    </location>
</feature>
<dbReference type="PATRIC" id="fig|389348.3.peg.1894"/>
<gene>
    <name evidence="2" type="ORF">PNK_1689</name>
</gene>
<evidence type="ECO:0000313" key="2">
    <source>
        <dbReference type="EMBL" id="CUI17298.1"/>
    </source>
</evidence>
<accession>A0A0U5JFB7</accession>
<protein>
    <submittedName>
        <fullName evidence="2">Uncharacterized protein</fullName>
    </submittedName>
</protein>
<reference evidence="3" key="1">
    <citation type="submission" date="2015-09" db="EMBL/GenBank/DDBJ databases">
        <authorList>
            <person name="Bertelli C."/>
        </authorList>
    </citation>
    <scope>NUCLEOTIDE SEQUENCE [LARGE SCALE GENOMIC DNA]</scope>
    <source>
        <strain evidence="3">KNic</strain>
    </source>
</reference>
<keyword evidence="3" id="KW-1185">Reference proteome</keyword>
<organism evidence="2 3">
    <name type="scientific">Candidatus Protochlamydia naegleriophila</name>
    <dbReference type="NCBI Taxonomy" id="389348"/>
    <lineage>
        <taxon>Bacteria</taxon>
        <taxon>Pseudomonadati</taxon>
        <taxon>Chlamydiota</taxon>
        <taxon>Chlamydiia</taxon>
        <taxon>Parachlamydiales</taxon>
        <taxon>Parachlamydiaceae</taxon>
        <taxon>Candidatus Protochlamydia</taxon>
    </lineage>
</organism>
<sequence>MHVNDKHIPTSSYDLKPLQQGAKQNEQGTIQGRTAFVIDVATHNTDLAKSANSTNNQVVKIPSKNQSSIEAESLKATSLKTNPAIASVKTQTILSNPHMNEQFERMRQFGISKERTGVMYIDKLVPANSPELINADPSEIGPVYAIFEQEDGRLALAVEADQAEHVRNQAHTYTDANGQIQQYGIVIIDPEISDQLKNILDDFVATHITPNLAPREKEKEHEKKEVDEKPTSHTPPQPTRYEYNPKIVENKNKDEQSNDTSKLLSENPKVILKNVLEAESLLEAKKMNQERAQEAKKKLIDEQEERREIRHEGYKHDEIKQGKRQHDILNETIHHQETERPASVSTTQQSKQDGK</sequence>
<feature type="region of interest" description="Disordered" evidence="1">
    <location>
        <begin position="1"/>
        <end position="26"/>
    </location>
</feature>
<dbReference type="EMBL" id="LN879502">
    <property type="protein sequence ID" value="CUI17298.1"/>
    <property type="molecule type" value="Genomic_DNA"/>
</dbReference>
<feature type="compositionally biased region" description="Basic and acidic residues" evidence="1">
    <location>
        <begin position="214"/>
        <end position="231"/>
    </location>
</feature>
<name>A0A0U5JFB7_9BACT</name>
<feature type="compositionally biased region" description="Polar residues" evidence="1">
    <location>
        <begin position="343"/>
        <end position="355"/>
    </location>
</feature>
<dbReference type="InParanoid" id="A0A0U5JFB7"/>